<comment type="caution">
    <text evidence="1">The sequence shown here is derived from an EMBL/GenBank/DDBJ whole genome shotgun (WGS) entry which is preliminary data.</text>
</comment>
<accession>A0A084SUN9</accession>
<dbReference type="EMBL" id="JPMI01000109">
    <property type="protein sequence ID" value="KFA92174.1"/>
    <property type="molecule type" value="Genomic_DNA"/>
</dbReference>
<dbReference type="Proteomes" id="UP000028547">
    <property type="component" value="Unassembled WGS sequence"/>
</dbReference>
<organism evidence="1 2">
    <name type="scientific">Archangium violaceum Cb vi76</name>
    <dbReference type="NCBI Taxonomy" id="1406225"/>
    <lineage>
        <taxon>Bacteria</taxon>
        <taxon>Pseudomonadati</taxon>
        <taxon>Myxococcota</taxon>
        <taxon>Myxococcia</taxon>
        <taxon>Myxococcales</taxon>
        <taxon>Cystobacterineae</taxon>
        <taxon>Archangiaceae</taxon>
        <taxon>Archangium</taxon>
    </lineage>
</organism>
<gene>
    <name evidence="1" type="ORF">Q664_17955</name>
</gene>
<sequence length="116" mass="12110">MVRVSGQLEFSPPVTLPGSAKAWVRLLDVSQADAPSVAVAEQELSGLSEAVNTGGAATFLLEAAELEPRGSYIVSVHVSMEGSRTVRAGDYLTVQAYPVEVQGPSQALTVQVKPVS</sequence>
<proteinExistence type="predicted"/>
<reference evidence="1 2" key="1">
    <citation type="submission" date="2014-07" db="EMBL/GenBank/DDBJ databases">
        <title>Draft Genome Sequence of Gephyronic Acid Producer, Cystobacter violaceus Strain Cb vi76.</title>
        <authorList>
            <person name="Stevens D.C."/>
            <person name="Young J."/>
            <person name="Carmichael R."/>
            <person name="Tan J."/>
            <person name="Taylor R.E."/>
        </authorList>
    </citation>
    <scope>NUCLEOTIDE SEQUENCE [LARGE SCALE GENOMIC DNA]</scope>
    <source>
        <strain evidence="1 2">Cb vi76</strain>
    </source>
</reference>
<protein>
    <recommendedName>
        <fullName evidence="3">Lipoprotein</fullName>
    </recommendedName>
</protein>
<evidence type="ECO:0008006" key="3">
    <source>
        <dbReference type="Google" id="ProtNLM"/>
    </source>
</evidence>
<name>A0A084SUN9_9BACT</name>
<evidence type="ECO:0000313" key="2">
    <source>
        <dbReference type="Proteomes" id="UP000028547"/>
    </source>
</evidence>
<dbReference type="AlphaFoldDB" id="A0A084SUN9"/>
<dbReference type="Pfam" id="PF09619">
    <property type="entry name" value="YscW"/>
    <property type="match status" value="1"/>
</dbReference>
<evidence type="ECO:0000313" key="1">
    <source>
        <dbReference type="EMBL" id="KFA92174.1"/>
    </source>
</evidence>
<dbReference type="InterPro" id="IPR039366">
    <property type="entry name" value="Pilotin"/>
</dbReference>
<dbReference type="RefSeq" id="WP_043396209.1">
    <property type="nucleotide sequence ID" value="NZ_JPMI01000109.1"/>
</dbReference>